<keyword evidence="6 11" id="KW-0732">Signal</keyword>
<dbReference type="EMBL" id="JAODYH010000007">
    <property type="protein sequence ID" value="MCT9811801.1"/>
    <property type="molecule type" value="Genomic_DNA"/>
</dbReference>
<keyword evidence="9" id="KW-0472">Membrane</keyword>
<evidence type="ECO:0000256" key="1">
    <source>
        <dbReference type="ARBA" id="ARBA00004571"/>
    </source>
</evidence>
<dbReference type="CDD" id="cd00342">
    <property type="entry name" value="gram_neg_porins"/>
    <property type="match status" value="1"/>
</dbReference>
<comment type="subunit">
    <text evidence="2">Homotrimer.</text>
</comment>
<evidence type="ECO:0000313" key="14">
    <source>
        <dbReference type="Proteomes" id="UP001525968"/>
    </source>
</evidence>
<dbReference type="PANTHER" id="PTHR34501:SF9">
    <property type="entry name" value="MAJOR OUTER MEMBRANE PROTEIN P.IA"/>
    <property type="match status" value="1"/>
</dbReference>
<evidence type="ECO:0000256" key="3">
    <source>
        <dbReference type="ARBA" id="ARBA00022448"/>
    </source>
</evidence>
<protein>
    <submittedName>
        <fullName evidence="13">Porin</fullName>
    </submittedName>
</protein>
<keyword evidence="3" id="KW-0813">Transport</keyword>
<keyword evidence="10" id="KW-0998">Cell outer membrane</keyword>
<gene>
    <name evidence="13" type="ORF">N0K08_14245</name>
</gene>
<evidence type="ECO:0000313" key="13">
    <source>
        <dbReference type="EMBL" id="MCT9811801.1"/>
    </source>
</evidence>
<evidence type="ECO:0000259" key="12">
    <source>
        <dbReference type="Pfam" id="PF13609"/>
    </source>
</evidence>
<evidence type="ECO:0000256" key="2">
    <source>
        <dbReference type="ARBA" id="ARBA00011233"/>
    </source>
</evidence>
<sequence>MKISHRPGLSMVAVYALALPAFAQSSVNLYGTVDAGVLNMSNYSAGLGYLPTTAHEAGGWKAKDAGLGVSHWGIKGSEDLGGGMRALFQLQGNINSVSGVTGAANSTGQIAFFNQMSVVGLSGRFGEVKAGRQFSPMALAMQSTDVRGMRYFGSVLTALVGMNSASKAWIGNNSNVAFGTIYDDNTVLYTTPIWNNLKFDFAYSFGEGGGKANSQQSVTALYHSGGLKLSGLYYNGYGNNLASAQAVFTGANGGNPVAGAAAAAAAGFSPTANTNRLYSVGALYTTGPYTIGSQYYAARNPDHVLVPGGSDSLDMWTLGAGWRPAANINVTAGYYLVKDNKNAGHKSTQFAMGAEYLLSRRTWLYVQGATVTNKGANMALSPMYASPVAADKNVHAFMTGIRHSF</sequence>
<feature type="domain" description="Porin" evidence="12">
    <location>
        <begin position="13"/>
        <end position="375"/>
    </location>
</feature>
<comment type="caution">
    <text evidence="13">The sequence shown here is derived from an EMBL/GenBank/DDBJ whole genome shotgun (WGS) entry which is preliminary data.</text>
</comment>
<evidence type="ECO:0000256" key="10">
    <source>
        <dbReference type="ARBA" id="ARBA00023237"/>
    </source>
</evidence>
<evidence type="ECO:0000256" key="7">
    <source>
        <dbReference type="ARBA" id="ARBA00023065"/>
    </source>
</evidence>
<keyword evidence="7" id="KW-0406">Ion transport</keyword>
<keyword evidence="8" id="KW-0626">Porin</keyword>
<evidence type="ECO:0000256" key="9">
    <source>
        <dbReference type="ARBA" id="ARBA00023136"/>
    </source>
</evidence>
<keyword evidence="14" id="KW-1185">Reference proteome</keyword>
<evidence type="ECO:0000256" key="8">
    <source>
        <dbReference type="ARBA" id="ARBA00023114"/>
    </source>
</evidence>
<evidence type="ECO:0000256" key="11">
    <source>
        <dbReference type="SAM" id="SignalP"/>
    </source>
</evidence>
<reference evidence="13 14" key="1">
    <citation type="submission" date="2022-09" db="EMBL/GenBank/DDBJ databases">
        <title>Draft genome of isolate Be4.</title>
        <authorList>
            <person name="Sanchez-Castro I."/>
            <person name="Martinez-Rodriguez P."/>
            <person name="Descostes M."/>
            <person name="Merroun M."/>
        </authorList>
    </citation>
    <scope>NUCLEOTIDE SEQUENCE [LARGE SCALE GENOMIC DNA]</scope>
    <source>
        <strain evidence="13 14">Be4</strain>
    </source>
</reference>
<dbReference type="Pfam" id="PF13609">
    <property type="entry name" value="Porin_4"/>
    <property type="match status" value="1"/>
</dbReference>
<dbReference type="RefSeq" id="WP_261501054.1">
    <property type="nucleotide sequence ID" value="NZ_JAODYH010000007.1"/>
</dbReference>
<evidence type="ECO:0000256" key="5">
    <source>
        <dbReference type="ARBA" id="ARBA00022692"/>
    </source>
</evidence>
<accession>A0ABT2PPJ3</accession>
<feature type="chain" id="PRO_5046113965" evidence="11">
    <location>
        <begin position="24"/>
        <end position="405"/>
    </location>
</feature>
<keyword evidence="5" id="KW-0812">Transmembrane</keyword>
<organism evidence="13 14">
    <name type="scientific">Acidovorax bellezanensis</name>
    <dbReference type="NCBI Taxonomy" id="2976702"/>
    <lineage>
        <taxon>Bacteria</taxon>
        <taxon>Pseudomonadati</taxon>
        <taxon>Pseudomonadota</taxon>
        <taxon>Betaproteobacteria</taxon>
        <taxon>Burkholderiales</taxon>
        <taxon>Comamonadaceae</taxon>
        <taxon>Acidovorax</taxon>
    </lineage>
</organism>
<dbReference type="InterPro" id="IPR033900">
    <property type="entry name" value="Gram_neg_porin_domain"/>
</dbReference>
<keyword evidence="4" id="KW-1134">Transmembrane beta strand</keyword>
<dbReference type="InterPro" id="IPR023614">
    <property type="entry name" value="Porin_dom_sf"/>
</dbReference>
<proteinExistence type="predicted"/>
<comment type="subcellular location">
    <subcellularLocation>
        <location evidence="1">Cell outer membrane</location>
        <topology evidence="1">Multi-pass membrane protein</topology>
    </subcellularLocation>
</comment>
<dbReference type="Proteomes" id="UP001525968">
    <property type="component" value="Unassembled WGS sequence"/>
</dbReference>
<dbReference type="InterPro" id="IPR050298">
    <property type="entry name" value="Gram-neg_bact_OMP"/>
</dbReference>
<dbReference type="PANTHER" id="PTHR34501">
    <property type="entry name" value="PROTEIN YDDL-RELATED"/>
    <property type="match status" value="1"/>
</dbReference>
<dbReference type="SUPFAM" id="SSF56935">
    <property type="entry name" value="Porins"/>
    <property type="match status" value="1"/>
</dbReference>
<feature type="signal peptide" evidence="11">
    <location>
        <begin position="1"/>
        <end position="23"/>
    </location>
</feature>
<dbReference type="Gene3D" id="2.40.160.10">
    <property type="entry name" value="Porin"/>
    <property type="match status" value="1"/>
</dbReference>
<evidence type="ECO:0000256" key="4">
    <source>
        <dbReference type="ARBA" id="ARBA00022452"/>
    </source>
</evidence>
<name>A0ABT2PPJ3_9BURK</name>
<evidence type="ECO:0000256" key="6">
    <source>
        <dbReference type="ARBA" id="ARBA00022729"/>
    </source>
</evidence>